<dbReference type="GO" id="GO:0046872">
    <property type="term" value="F:metal ion binding"/>
    <property type="evidence" value="ECO:0007669"/>
    <property type="project" value="UniProtKB-KW"/>
</dbReference>
<dbReference type="GO" id="GO:0016114">
    <property type="term" value="P:terpenoid biosynthetic process"/>
    <property type="evidence" value="ECO:0007669"/>
    <property type="project" value="InterPro"/>
</dbReference>
<dbReference type="EC" id="4.6.1.12" evidence="14"/>
<dbReference type="HAMAP" id="MF_00107">
    <property type="entry name" value="IspF"/>
    <property type="match status" value="1"/>
</dbReference>
<feature type="site" description="Positions MEP for the nucleophilic attack" evidence="14">
    <location>
        <position position="234"/>
    </location>
</feature>
<evidence type="ECO:0000256" key="9">
    <source>
        <dbReference type="ARBA" id="ARBA00022695"/>
    </source>
</evidence>
<evidence type="ECO:0000256" key="11">
    <source>
        <dbReference type="ARBA" id="ARBA00023229"/>
    </source>
</evidence>
<reference evidence="16 17" key="1">
    <citation type="submission" date="2018-09" db="EMBL/GenBank/DDBJ databases">
        <title>Novel species of Cryobacterium.</title>
        <authorList>
            <person name="Liu Q."/>
            <person name="Xin Y.-H."/>
        </authorList>
    </citation>
    <scope>NUCLEOTIDE SEQUENCE [LARGE SCALE GENOMIC DNA]</scope>
    <source>
        <strain evidence="16 17">Hh39</strain>
    </source>
</reference>
<evidence type="ECO:0000256" key="14">
    <source>
        <dbReference type="HAMAP-Rule" id="MF_01520"/>
    </source>
</evidence>
<protein>
    <recommendedName>
        <fullName evidence="14">Bifunctional enzyme IspD/IspF</fullName>
    </recommendedName>
    <domain>
        <recommendedName>
            <fullName evidence="14">2-C-methyl-D-erythritol 4-phosphate cytidylyltransferase</fullName>
            <ecNumber evidence="14">2.7.7.60</ecNumber>
        </recommendedName>
        <alternativeName>
            <fullName evidence="14">4-diphosphocytidyl-2C-methyl-D-erythritol synthase</fullName>
        </alternativeName>
        <alternativeName>
            <fullName evidence="14">MEP cytidylyltransferase</fullName>
            <shortName evidence="14">MCT</shortName>
        </alternativeName>
    </domain>
    <domain>
        <recommendedName>
            <fullName evidence="14">2-C-methyl-D-erythritol 2,4-cyclodiphosphate synthase</fullName>
            <shortName evidence="14">MECDP-synthase</shortName>
            <shortName evidence="14">MECPP-synthase</shortName>
            <shortName evidence="14">MECPS</shortName>
            <ecNumber evidence="14">4.6.1.12</ecNumber>
        </recommendedName>
    </domain>
</protein>
<evidence type="ECO:0000313" key="17">
    <source>
        <dbReference type="Proteomes" id="UP000272015"/>
    </source>
</evidence>
<evidence type="ECO:0000256" key="10">
    <source>
        <dbReference type="ARBA" id="ARBA00022723"/>
    </source>
</evidence>
<feature type="site" description="Transition state stabilizer" evidence="14">
    <location>
        <position position="21"/>
    </location>
</feature>
<comment type="similarity">
    <text evidence="7">Belongs to the IspD/TarI cytidylyltransferase family. IspD subfamily.</text>
</comment>
<keyword evidence="13 14" id="KW-0511">Multifunctional enzyme</keyword>
<dbReference type="InterPro" id="IPR036571">
    <property type="entry name" value="MECDP_synthase_sf"/>
</dbReference>
<keyword evidence="17" id="KW-1185">Reference proteome</keyword>
<comment type="function">
    <text evidence="14">Bifunctional enzyme that catalyzes the formation of 4-diphosphocytidyl-2-C-methyl-D-erythritol from CTP and 2-C-methyl-D-erythritol 4-phosphate (MEP) (IspD), and catalyzes the conversion of 4-diphosphocytidyl-2-C-methyl-D-erythritol 2-phosphate (CDP-ME2P) to 2-C-methyl-D-erythritol 2,4-cyclodiphosphate (ME-CPP) with a corresponding release of cytidine 5-monophosphate (CMP) (IspF).</text>
</comment>
<comment type="caution">
    <text evidence="16">The sequence shown here is derived from an EMBL/GenBank/DDBJ whole genome shotgun (WGS) entry which is preliminary data.</text>
</comment>
<feature type="binding site" evidence="14">
    <location>
        <position position="305"/>
    </location>
    <ligand>
        <name>a divalent metal cation</name>
        <dbReference type="ChEBI" id="CHEBI:60240"/>
    </ligand>
</feature>
<dbReference type="InterPro" id="IPR003526">
    <property type="entry name" value="MECDP_synthase"/>
</dbReference>
<evidence type="ECO:0000256" key="8">
    <source>
        <dbReference type="ARBA" id="ARBA00022679"/>
    </source>
</evidence>
<comment type="similarity">
    <text evidence="6">Belongs to the IspF family.</text>
</comment>
<name>A0A3A5MM91_9MICO</name>
<comment type="catalytic activity">
    <reaction evidence="1 14">
        <text>4-CDP-2-C-methyl-D-erythritol 2-phosphate = 2-C-methyl-D-erythritol 2,4-cyclic diphosphate + CMP</text>
        <dbReference type="Rhea" id="RHEA:23864"/>
        <dbReference type="ChEBI" id="CHEBI:57919"/>
        <dbReference type="ChEBI" id="CHEBI:58483"/>
        <dbReference type="ChEBI" id="CHEBI:60377"/>
        <dbReference type="EC" id="4.6.1.12"/>
    </reaction>
</comment>
<dbReference type="PANTHER" id="PTHR43181">
    <property type="entry name" value="2-C-METHYL-D-ERYTHRITOL 2,4-CYCLODIPHOSPHATE SYNTHASE, CHLOROPLASTIC"/>
    <property type="match status" value="1"/>
</dbReference>
<feature type="site" description="Transition state stabilizer" evidence="14">
    <location>
        <position position="297"/>
    </location>
</feature>
<evidence type="ECO:0000256" key="13">
    <source>
        <dbReference type="ARBA" id="ARBA00023268"/>
    </source>
</evidence>
<dbReference type="InterPro" id="IPR026596">
    <property type="entry name" value="IspD/F"/>
</dbReference>
<sequence length="437" mass="44378">MTDSPAPLVAVIVVAAGSGTRLAAGQPKAFVPLQGQPMLAHALRGVTGMREPAQIILVVPADRVVEARQIAAGVNIRAEADPSVSAPVSALDLEVVVGGSSRQESVQRGLARLHPSVEIVLVHDAARALTPSALADAVVDAVRATGHGVIPGLAVSDTIKRVAETAADASQLGTVLGTVDRSELAAVQTPQGFPRHVLIAAVAAASPEMTDDAAIVAAAGHPVRVIAGHPLAFKITTRADLDRAEHLLAAARTPRSSPVFDATPRIGTGLDVHAFDDASPLWLAGLHWPGEQGLSGHSDGDAAVHAICDALLSAAGLGDIGTIFGTDDPRLVDAHGDVFLRETLALVHAAGFRVGNVSVQIIGNRPKLSPRRAEAQSLLSGILDAPVNVSATTTDALGFTGRGEGVAALASAVLVPRDVALPAGSGPGRANDLNLGL</sequence>
<dbReference type="UniPathway" id="UPA00056">
    <property type="reaction ID" value="UER00093"/>
</dbReference>
<dbReference type="GO" id="GO:0019288">
    <property type="term" value="P:isopentenyl diphosphate biosynthetic process, methylerythritol 4-phosphate pathway"/>
    <property type="evidence" value="ECO:0007669"/>
    <property type="project" value="UniProtKB-UniRule"/>
</dbReference>
<evidence type="ECO:0000256" key="1">
    <source>
        <dbReference type="ARBA" id="ARBA00000200"/>
    </source>
</evidence>
<dbReference type="GO" id="GO:0050518">
    <property type="term" value="F:2-C-methyl-D-erythritol 4-phosphate cytidylyltransferase activity"/>
    <property type="evidence" value="ECO:0007669"/>
    <property type="project" value="UniProtKB-UniRule"/>
</dbReference>
<feature type="binding site" evidence="14">
    <location>
        <begin position="392"/>
        <end position="395"/>
    </location>
    <ligand>
        <name>4-CDP-2-C-methyl-D-erythritol 2-phosphate</name>
        <dbReference type="ChEBI" id="CHEBI:57919"/>
    </ligand>
</feature>
<dbReference type="HAMAP" id="MF_01520">
    <property type="entry name" value="IspDF"/>
    <property type="match status" value="1"/>
</dbReference>
<dbReference type="InterPro" id="IPR001228">
    <property type="entry name" value="IspD"/>
</dbReference>
<feature type="binding site" evidence="14">
    <location>
        <position position="273"/>
    </location>
    <ligand>
        <name>a divalent metal cation</name>
        <dbReference type="ChEBI" id="CHEBI:60240"/>
    </ligand>
</feature>
<dbReference type="Pfam" id="PF02542">
    <property type="entry name" value="YgbB"/>
    <property type="match status" value="1"/>
</dbReference>
<dbReference type="CDD" id="cd02516">
    <property type="entry name" value="CDP-ME_synthetase"/>
    <property type="match status" value="1"/>
</dbReference>
<feature type="region of interest" description="2-C-methyl-D-erythritol 2,4-cyclodiphosphate synthase" evidence="14">
    <location>
        <begin position="265"/>
        <end position="437"/>
    </location>
</feature>
<dbReference type="InterPro" id="IPR034683">
    <property type="entry name" value="IspD/TarI"/>
</dbReference>
<keyword evidence="10 14" id="KW-0479">Metal-binding</keyword>
<dbReference type="HAMAP" id="MF_00108">
    <property type="entry name" value="IspD"/>
    <property type="match status" value="1"/>
</dbReference>
<feature type="binding site" evidence="14">
    <location>
        <position position="399"/>
    </location>
    <ligand>
        <name>4-CDP-2-C-methyl-D-erythritol 2-phosphate</name>
        <dbReference type="ChEBI" id="CHEBI:57919"/>
    </ligand>
</feature>
<evidence type="ECO:0000256" key="4">
    <source>
        <dbReference type="ARBA" id="ARBA00004709"/>
    </source>
</evidence>
<keyword evidence="12 14" id="KW-0456">Lyase</keyword>
<dbReference type="PANTHER" id="PTHR43181:SF1">
    <property type="entry name" value="2-C-METHYL-D-ERYTHRITOL 2,4-CYCLODIPHOSPHATE SYNTHASE, CHLOROPLASTIC"/>
    <property type="match status" value="1"/>
</dbReference>
<dbReference type="NCBIfam" id="TIGR00453">
    <property type="entry name" value="ispD"/>
    <property type="match status" value="1"/>
</dbReference>
<comment type="cofactor">
    <cofactor evidence="3 14">
        <name>a divalent metal cation</name>
        <dbReference type="ChEBI" id="CHEBI:60240"/>
    </cofactor>
</comment>
<evidence type="ECO:0000256" key="3">
    <source>
        <dbReference type="ARBA" id="ARBA00001968"/>
    </source>
</evidence>
<dbReference type="EMBL" id="QZVS01000094">
    <property type="protein sequence ID" value="RJT86162.1"/>
    <property type="molecule type" value="Genomic_DNA"/>
</dbReference>
<comment type="catalytic activity">
    <reaction evidence="2 14">
        <text>2-C-methyl-D-erythritol 4-phosphate + CTP + H(+) = 4-CDP-2-C-methyl-D-erythritol + diphosphate</text>
        <dbReference type="Rhea" id="RHEA:13429"/>
        <dbReference type="ChEBI" id="CHEBI:15378"/>
        <dbReference type="ChEBI" id="CHEBI:33019"/>
        <dbReference type="ChEBI" id="CHEBI:37563"/>
        <dbReference type="ChEBI" id="CHEBI:57823"/>
        <dbReference type="ChEBI" id="CHEBI:58262"/>
        <dbReference type="EC" id="2.7.7.60"/>
    </reaction>
</comment>
<dbReference type="OrthoDB" id="9802561at2"/>
<dbReference type="SUPFAM" id="SSF53448">
    <property type="entry name" value="Nucleotide-diphospho-sugar transferases"/>
    <property type="match status" value="1"/>
</dbReference>
<dbReference type="InterPro" id="IPR020555">
    <property type="entry name" value="MECDP_synthase_CS"/>
</dbReference>
<dbReference type="NCBIfam" id="TIGR00151">
    <property type="entry name" value="ispF"/>
    <property type="match status" value="1"/>
</dbReference>
<dbReference type="Pfam" id="PF01128">
    <property type="entry name" value="IspD"/>
    <property type="match status" value="1"/>
</dbReference>
<feature type="region of interest" description="2-C-methyl-D-erythritol 4-phosphate cytidylyltransferase" evidence="14">
    <location>
        <begin position="1"/>
        <end position="264"/>
    </location>
</feature>
<dbReference type="GO" id="GO:0008685">
    <property type="term" value="F:2-C-methyl-D-erythritol 2,4-cyclodiphosphate synthase activity"/>
    <property type="evidence" value="ECO:0007669"/>
    <property type="project" value="UniProtKB-UniRule"/>
</dbReference>
<comment type="similarity">
    <text evidence="14">In the N-terminal section; belongs to the IspD/TarI cytidylyltransferase family. IspD subfamily.</text>
</comment>
<dbReference type="EC" id="2.7.7.60" evidence="14"/>
<dbReference type="AlphaFoldDB" id="A0A3A5MM91"/>
<feature type="site" description="Transition state stabilizer" evidence="14">
    <location>
        <position position="28"/>
    </location>
</feature>
<keyword evidence="9 14" id="KW-0548">Nucleotidyltransferase</keyword>
<gene>
    <name evidence="14" type="primary">ispDF</name>
    <name evidence="16" type="ORF">D6T64_17995</name>
</gene>
<feature type="binding site" evidence="14">
    <location>
        <begin position="271"/>
        <end position="273"/>
    </location>
    <ligand>
        <name>4-CDP-2-C-methyl-D-erythritol 2-phosphate</name>
        <dbReference type="ChEBI" id="CHEBI:57919"/>
    </ligand>
</feature>
<dbReference type="Gene3D" id="3.90.550.10">
    <property type="entry name" value="Spore Coat Polysaccharide Biosynthesis Protein SpsA, Chain A"/>
    <property type="match status" value="1"/>
</dbReference>
<dbReference type="RefSeq" id="WP_119976060.1">
    <property type="nucleotide sequence ID" value="NZ_JBHSQA010000001.1"/>
</dbReference>
<dbReference type="SUPFAM" id="SSF69765">
    <property type="entry name" value="IpsF-like"/>
    <property type="match status" value="1"/>
</dbReference>
<evidence type="ECO:0000256" key="2">
    <source>
        <dbReference type="ARBA" id="ARBA00001282"/>
    </source>
</evidence>
<dbReference type="FunFam" id="3.30.1330.50:FF:000003">
    <property type="entry name" value="2-C-methyl-D-erythritol 2,4-cyclodiphosphate synthase"/>
    <property type="match status" value="1"/>
</dbReference>
<dbReference type="PROSITE" id="PS01295">
    <property type="entry name" value="ISPD"/>
    <property type="match status" value="1"/>
</dbReference>
<evidence type="ECO:0000256" key="6">
    <source>
        <dbReference type="ARBA" id="ARBA00008480"/>
    </source>
</evidence>
<accession>A0A3A5MM91</accession>
<comment type="pathway">
    <text evidence="4 14">Isoprenoid biosynthesis; isopentenyl diphosphate biosynthesis via DXP pathway; isopentenyl diphosphate from 1-deoxy-D-xylulose 5-phosphate: step 4/6.</text>
</comment>
<feature type="binding site" evidence="14">
    <location>
        <position position="271"/>
    </location>
    <ligand>
        <name>a divalent metal cation</name>
        <dbReference type="ChEBI" id="CHEBI:60240"/>
    </ligand>
</feature>
<feature type="binding site" evidence="14">
    <location>
        <begin position="297"/>
        <end position="298"/>
    </location>
    <ligand>
        <name>4-CDP-2-C-methyl-D-erythritol 2-phosphate</name>
        <dbReference type="ChEBI" id="CHEBI:57919"/>
    </ligand>
</feature>
<organism evidence="16 17">
    <name type="scientific">Cryobacterium melibiosiphilum</name>
    <dbReference type="NCBI Taxonomy" id="995039"/>
    <lineage>
        <taxon>Bacteria</taxon>
        <taxon>Bacillati</taxon>
        <taxon>Actinomycetota</taxon>
        <taxon>Actinomycetes</taxon>
        <taxon>Micrococcales</taxon>
        <taxon>Microbacteriaceae</taxon>
        <taxon>Cryobacterium</taxon>
    </lineage>
</organism>
<dbReference type="InterPro" id="IPR018294">
    <property type="entry name" value="ISPD_synthase_CS"/>
</dbReference>
<evidence type="ECO:0000256" key="12">
    <source>
        <dbReference type="ARBA" id="ARBA00023239"/>
    </source>
</evidence>
<dbReference type="PROSITE" id="PS01350">
    <property type="entry name" value="ISPF"/>
    <property type="match status" value="1"/>
</dbReference>
<keyword evidence="8 14" id="KW-0808">Transferase</keyword>
<feature type="binding site" evidence="14">
    <location>
        <begin position="319"/>
        <end position="321"/>
    </location>
    <ligand>
        <name>4-CDP-2-C-methyl-D-erythritol 2-phosphate</name>
        <dbReference type="ChEBI" id="CHEBI:57919"/>
    </ligand>
</feature>
<feature type="site" description="Transition state stabilizer" evidence="14">
    <location>
        <position position="393"/>
    </location>
</feature>
<evidence type="ECO:0000256" key="7">
    <source>
        <dbReference type="ARBA" id="ARBA00009789"/>
    </source>
</evidence>
<comment type="similarity">
    <text evidence="14">In the C-terminal section; belongs to the IspF family.</text>
</comment>
<feature type="domain" description="2-C-methyl-D-erythritol 2,4-cyclodiphosphate synthase" evidence="15">
    <location>
        <begin position="265"/>
        <end position="414"/>
    </location>
</feature>
<evidence type="ECO:0000313" key="16">
    <source>
        <dbReference type="EMBL" id="RJT86162.1"/>
    </source>
</evidence>
<dbReference type="Proteomes" id="UP000272015">
    <property type="component" value="Unassembled WGS sequence"/>
</dbReference>
<feature type="binding site" evidence="14">
    <location>
        <position position="402"/>
    </location>
    <ligand>
        <name>4-CDP-2-C-methyl-D-erythritol 2-phosphate</name>
        <dbReference type="ChEBI" id="CHEBI:57919"/>
    </ligand>
</feature>
<dbReference type="InterPro" id="IPR029044">
    <property type="entry name" value="Nucleotide-diphossugar_trans"/>
</dbReference>
<comment type="caution">
    <text evidence="14">Lacks conserved residue(s) required for the propagation of feature annotation.</text>
</comment>
<dbReference type="Gene3D" id="3.30.1330.50">
    <property type="entry name" value="2-C-methyl-D-erythritol 2,4-cyclodiphosphate synthase"/>
    <property type="match status" value="1"/>
</dbReference>
<evidence type="ECO:0000256" key="5">
    <source>
        <dbReference type="ARBA" id="ARBA00004787"/>
    </source>
</evidence>
<dbReference type="CDD" id="cd00554">
    <property type="entry name" value="MECDP_synthase"/>
    <property type="match status" value="1"/>
</dbReference>
<proteinExistence type="inferred from homology"/>
<evidence type="ECO:0000259" key="15">
    <source>
        <dbReference type="Pfam" id="PF02542"/>
    </source>
</evidence>
<keyword evidence="11 14" id="KW-0414">Isoprene biosynthesis</keyword>
<comment type="pathway">
    <text evidence="5 14">Isoprenoid biosynthesis; isopentenyl diphosphate biosynthesis via DXP pathway; isopentenyl diphosphate from 1-deoxy-D-xylulose 5-phosphate: step 2/6.</text>
</comment>
<feature type="site" description="Positions MEP for the nucleophilic attack" evidence="14">
    <location>
        <position position="181"/>
    </location>
</feature>